<keyword evidence="3" id="KW-1185">Reference proteome</keyword>
<sequence>MLNWMLLKCDEGLCDECCEQHGAVQSSRNHSVISVTEYQKLPVKILEITQTCQKHKEQHQTFCKKHDCPCCRRCVIETHNECKDLKAIDDIVKNIKSSNAFLEVEQMLVQMLETVQRIRNDRTENLKCLQDQRVKIARDINQTRKMINDHLDKTQENIMKELYANEENESKKIKQLLSEIEDIERGISDLQVNQNNIRQHASELQTFLALRHIEKEVSDKEECIQSVLKSEDMEIKTLSLVVNKEVQNICRTVSFESVVVESNSCKVVISENKRQQAQIMVPISTPKCIDDIKLSTKMQINLQSAELLRDCKILPNGKMMFCDYKNKNIIAFNSNGTLEFKIALDTTACDIA</sequence>
<dbReference type="AlphaFoldDB" id="A0A6J8AVV3"/>
<organism evidence="2 3">
    <name type="scientific">Mytilus coruscus</name>
    <name type="common">Sea mussel</name>
    <dbReference type="NCBI Taxonomy" id="42192"/>
    <lineage>
        <taxon>Eukaryota</taxon>
        <taxon>Metazoa</taxon>
        <taxon>Spiralia</taxon>
        <taxon>Lophotrochozoa</taxon>
        <taxon>Mollusca</taxon>
        <taxon>Bivalvia</taxon>
        <taxon>Autobranchia</taxon>
        <taxon>Pteriomorphia</taxon>
        <taxon>Mytilida</taxon>
        <taxon>Mytiloidea</taxon>
        <taxon>Mytilidae</taxon>
        <taxon>Mytilinae</taxon>
        <taxon>Mytilus</taxon>
    </lineage>
</organism>
<gene>
    <name evidence="2" type="ORF">MCOR_12124</name>
</gene>
<evidence type="ECO:0008006" key="4">
    <source>
        <dbReference type="Google" id="ProtNLM"/>
    </source>
</evidence>
<evidence type="ECO:0000313" key="2">
    <source>
        <dbReference type="EMBL" id="CAC5374907.1"/>
    </source>
</evidence>
<dbReference type="OrthoDB" id="6105760at2759"/>
<accession>A0A6J8AVV3</accession>
<evidence type="ECO:0000256" key="1">
    <source>
        <dbReference type="SAM" id="Coils"/>
    </source>
</evidence>
<protein>
    <recommendedName>
        <fullName evidence="4">B box-type domain-containing protein</fullName>
    </recommendedName>
</protein>
<proteinExistence type="predicted"/>
<feature type="coiled-coil region" evidence="1">
    <location>
        <begin position="159"/>
        <end position="193"/>
    </location>
</feature>
<reference evidence="2 3" key="1">
    <citation type="submission" date="2020-06" db="EMBL/GenBank/DDBJ databases">
        <authorList>
            <person name="Li R."/>
            <person name="Bekaert M."/>
        </authorList>
    </citation>
    <scope>NUCLEOTIDE SEQUENCE [LARGE SCALE GENOMIC DNA]</scope>
    <source>
        <strain evidence="3">wild</strain>
    </source>
</reference>
<evidence type="ECO:0000313" key="3">
    <source>
        <dbReference type="Proteomes" id="UP000507470"/>
    </source>
</evidence>
<dbReference type="Proteomes" id="UP000507470">
    <property type="component" value="Unassembled WGS sequence"/>
</dbReference>
<dbReference type="EMBL" id="CACVKT020002094">
    <property type="protein sequence ID" value="CAC5374907.1"/>
    <property type="molecule type" value="Genomic_DNA"/>
</dbReference>
<keyword evidence="1" id="KW-0175">Coiled coil</keyword>
<name>A0A6J8AVV3_MYTCO</name>